<gene>
    <name evidence="2" type="ORF">LSAT_V11C500288510</name>
</gene>
<protein>
    <submittedName>
        <fullName evidence="2">Uncharacterized protein</fullName>
    </submittedName>
</protein>
<dbReference type="Proteomes" id="UP000235145">
    <property type="component" value="Unassembled WGS sequence"/>
</dbReference>
<dbReference type="Gramene" id="rna-gnl|WGS:NBSK|LSAT_5X164041_mrna">
    <property type="protein sequence ID" value="cds-PLY61769.1"/>
    <property type="gene ID" value="gene-LSAT_5X164041"/>
</dbReference>
<dbReference type="PANTHER" id="PTHR12202">
    <property type="entry name" value="ESF1 HOMOLOG"/>
    <property type="match status" value="1"/>
</dbReference>
<evidence type="ECO:0000313" key="2">
    <source>
        <dbReference type="EMBL" id="KAJ0204075.1"/>
    </source>
</evidence>
<comment type="caution">
    <text evidence="2">The sequence shown here is derived from an EMBL/GenBank/DDBJ whole genome shotgun (WGS) entry which is preliminary data.</text>
</comment>
<feature type="region of interest" description="Disordered" evidence="1">
    <location>
        <begin position="1"/>
        <end position="55"/>
    </location>
</feature>
<keyword evidence="3" id="KW-1185">Reference proteome</keyword>
<proteinExistence type="predicted"/>
<dbReference type="AlphaFoldDB" id="A0A9R1VG05"/>
<dbReference type="OrthoDB" id="431825at2759"/>
<name>A0A9R1VG05_LACSA</name>
<dbReference type="GO" id="GO:0006364">
    <property type="term" value="P:rRNA processing"/>
    <property type="evidence" value="ECO:0007669"/>
    <property type="project" value="InterPro"/>
</dbReference>
<accession>A0A9R1VG05</accession>
<evidence type="ECO:0000256" key="1">
    <source>
        <dbReference type="SAM" id="MobiDB-lite"/>
    </source>
</evidence>
<feature type="compositionally biased region" description="Basic and acidic residues" evidence="1">
    <location>
        <begin position="100"/>
        <end position="127"/>
    </location>
</feature>
<organism evidence="2 3">
    <name type="scientific">Lactuca sativa</name>
    <name type="common">Garden lettuce</name>
    <dbReference type="NCBI Taxonomy" id="4236"/>
    <lineage>
        <taxon>Eukaryota</taxon>
        <taxon>Viridiplantae</taxon>
        <taxon>Streptophyta</taxon>
        <taxon>Embryophyta</taxon>
        <taxon>Tracheophyta</taxon>
        <taxon>Spermatophyta</taxon>
        <taxon>Magnoliopsida</taxon>
        <taxon>eudicotyledons</taxon>
        <taxon>Gunneridae</taxon>
        <taxon>Pentapetalae</taxon>
        <taxon>asterids</taxon>
        <taxon>campanulids</taxon>
        <taxon>Asterales</taxon>
        <taxon>Asteraceae</taxon>
        <taxon>Cichorioideae</taxon>
        <taxon>Cichorieae</taxon>
        <taxon>Lactucinae</taxon>
        <taxon>Lactuca</taxon>
    </lineage>
</organism>
<sequence length="210" mass="24348">MGSKSNKNKKAADDNMEVEVPGNRVLGCDNNVITDERFAPSQKDPRFQDAPRHKTKLAIDSRFSRIFTDNNFSTSYARVDKRGRAKQDGDSSKTALRHYYRMDDEGKKQRQVSDDATKSKSEQKSETETEVFMDGYTSTDTNEEDEAYLEEETIGLQLEENVPEIDKETHRLAIVKLDWNQVQVMNMNMNMNTNTKMEWKWKWKSLSTPD</sequence>
<feature type="region of interest" description="Disordered" evidence="1">
    <location>
        <begin position="80"/>
        <end position="144"/>
    </location>
</feature>
<evidence type="ECO:0000313" key="3">
    <source>
        <dbReference type="Proteomes" id="UP000235145"/>
    </source>
</evidence>
<dbReference type="PANTHER" id="PTHR12202:SF0">
    <property type="entry name" value="ESF1 HOMOLOG"/>
    <property type="match status" value="1"/>
</dbReference>
<feature type="compositionally biased region" description="Basic and acidic residues" evidence="1">
    <location>
        <begin position="80"/>
        <end position="91"/>
    </location>
</feature>
<dbReference type="InterPro" id="IPR039754">
    <property type="entry name" value="Esf1"/>
</dbReference>
<dbReference type="EMBL" id="NBSK02000005">
    <property type="protein sequence ID" value="KAJ0204075.1"/>
    <property type="molecule type" value="Genomic_DNA"/>
</dbReference>
<reference evidence="2 3" key="1">
    <citation type="journal article" date="2017" name="Nat. Commun.">
        <title>Genome assembly with in vitro proximity ligation data and whole-genome triplication in lettuce.</title>
        <authorList>
            <person name="Reyes-Chin-Wo S."/>
            <person name="Wang Z."/>
            <person name="Yang X."/>
            <person name="Kozik A."/>
            <person name="Arikit S."/>
            <person name="Song C."/>
            <person name="Xia L."/>
            <person name="Froenicke L."/>
            <person name="Lavelle D.O."/>
            <person name="Truco M.J."/>
            <person name="Xia R."/>
            <person name="Zhu S."/>
            <person name="Xu C."/>
            <person name="Xu H."/>
            <person name="Xu X."/>
            <person name="Cox K."/>
            <person name="Korf I."/>
            <person name="Meyers B.C."/>
            <person name="Michelmore R.W."/>
        </authorList>
    </citation>
    <scope>NUCLEOTIDE SEQUENCE [LARGE SCALE GENOMIC DNA]</scope>
    <source>
        <strain evidence="3">cv. Salinas</strain>
        <tissue evidence="2">Seedlings</tissue>
    </source>
</reference>
<feature type="compositionally biased region" description="Basic and acidic residues" evidence="1">
    <location>
        <begin position="34"/>
        <end position="55"/>
    </location>
</feature>